<dbReference type="PANTHER" id="PTHR10694">
    <property type="entry name" value="LYSINE-SPECIFIC DEMETHYLASE"/>
    <property type="match status" value="1"/>
</dbReference>
<dbReference type="Pfam" id="PF00628">
    <property type="entry name" value="PHD"/>
    <property type="match status" value="2"/>
</dbReference>
<dbReference type="Pfam" id="PF02928">
    <property type="entry name" value="zf-C5HC2"/>
    <property type="match status" value="1"/>
</dbReference>
<evidence type="ECO:0000256" key="7">
    <source>
        <dbReference type="ARBA" id="ARBA00023242"/>
    </source>
</evidence>
<dbReference type="GO" id="GO:0000785">
    <property type="term" value="C:chromatin"/>
    <property type="evidence" value="ECO:0007669"/>
    <property type="project" value="TreeGrafter"/>
</dbReference>
<dbReference type="PANTHER" id="PTHR10694:SF33">
    <property type="entry name" value="LYSINE-SPECIFIC DEMETHYLASE 5"/>
    <property type="match status" value="1"/>
</dbReference>
<feature type="domain" description="JmjC" evidence="13">
    <location>
        <begin position="622"/>
        <end position="788"/>
    </location>
</feature>
<sequence length="1667" mass="187189">MVDFIPPGGPPTGATMTTFRVAADNGMLEGPPGAPKSRTGGVAMPAINGAQLSGTGTIPLSARKATPLDLATVERRQHGAPKNQPPKQNRLFGLREAPTYRPTAEQFKDPVQYIQSIREEAQKYGIVKLVPPDSWNPPFAIDTERFHFRTRRQELNSVEGGTRANLNYLDQLAKFHKQHGHSLTRFPSVDKRPLDLYKLKKAVEKRGGFERVCKGKKWAEIGRDLGYSGKIMSSLSTSLKNSYQKWLHPYEEYLRVVKPGVQQMLEFEHGGPFTPSPAHSPMKKSLQGTPISHPTDSPAMRASVALNMSLQADSAAAAPTDLPRPAMQAGFTPVNTTGFTAVNAHPPQASTAQPATTSSFAAINVPNGVHREVLESRTSTPMRNGGSPMLSADNTPDLRPATIGLTPLSNGHQFHQLKRPLSQDPESSANDDADEASGRRSKRLKKDAAPTVAGSHMTQPRQSTPGRSFPRVRAADERPGDRCETCGTDSDPSNILLCDSCDAGYHGDCLDPPIRDIPAYDWHCPRCLVGTGEFGFEEGGVYSLKQFQERAQHFKQSHFANKMPFDPITNAPKPVTEDDVEREFWHSVGNVTETVEVEYGADIHSTTHGSGFPTIEKNPRDPYSTDPWNLNILPYAPDSLFRHIKSDISGMTVPWLYVGMVFSTFCWHAEDHYTYSANYQHFGATKTWYGVPAEDTDKFEQAMREAVPELFESQPDLLFQLVTLLTPEQLLKAGVRVYALDQRAGEFVITFPQAYHAGFNHGFNLNEAVNFAPSDWEPFGEHGVQRLQDYRRQPCFSHDELLLAAALRKDTTIKTAKWLGPAMERMRDRELRIRADFLEKHKAFREHTCKVDGSADAHALCQLDFLIDDTDIHEDELICTFCKSYGYLSRFYCRKTKKVLCLQHAGWFECCPEMPEAERYSGAQGQHMLVYRTTEDALRALVQKIVDKAGMPEAWELKMETLLAEGPRPQLKSLRALLNEGEKIDWELNGLQDLKDFVEKCQEVAEEAVLYTTRKQQARRKAERPGRGRPSKSAIAEADEKEREYRNADNIQKLLNQARDLGFDSPEIATLRERAESIAEFQTRARTALGNRATEDSVARVDELLEEGKGFNVDLPELETLDKVLQQLRWLQEVKEFKLKLAPTLEEVHELIKVGLELGFPKLLHPDMRVLEERRDLGEFWETKAKELMAVENVHYQQLDALSKQATSLPVTPETRAAVDAILKKQRDAQELIMSLYERSKNPDFSKRPKYLEVRNAIEGLNVLNSKPAGTIDLEKEQKRHEDWMRRGKKLFGKANAPLHILHAHMKQVDERNRSCFDLSDQPRMPVEPASREQSPAEGEEVDGSGSSRDVFCICRKPEAGMMIECELCHEWYHGKCLKIARGKVKEDDKYTCPICDYRVKIPRDATRPKLEDLQLWQDELPSLPFQPEEEETLESLIEHGTKFREYVAQYINPLMSSPDELTTQRFYLRKLEGAEILLSNEINFFRQELHKWAPVAPSPPPILEVSLSTRKPRPTKQQKLMNQLGITNPDDLPQHLRTKTHHFKRKEGDVPKPTGLQVATEQSHTPPGEPRRGYGDNDYFDSAPASTYNNSPTFATNAPLSFGGGSSIAPIDPGLFESSGPGPTSPMQDPFKSSGSGHEMFGEAMEMGGGQAEEALAVTEGNSYVD</sequence>
<keyword evidence="15" id="KW-1185">Reference proteome</keyword>
<feature type="domain" description="ARID" evidence="11">
    <location>
        <begin position="162"/>
        <end position="255"/>
    </location>
</feature>
<dbReference type="InterPro" id="IPR003349">
    <property type="entry name" value="JmjN"/>
</dbReference>
<dbReference type="Pfam" id="PF01388">
    <property type="entry name" value="ARID"/>
    <property type="match status" value="1"/>
</dbReference>
<dbReference type="GO" id="GO:0003677">
    <property type="term" value="F:DNA binding"/>
    <property type="evidence" value="ECO:0007669"/>
    <property type="project" value="InterPro"/>
</dbReference>
<evidence type="ECO:0000313" key="15">
    <source>
        <dbReference type="Proteomes" id="UP000800040"/>
    </source>
</evidence>
<dbReference type="FunFam" id="1.10.150.60:FF:000010">
    <property type="entry name" value="PHD transcription factor (Rum1)"/>
    <property type="match status" value="1"/>
</dbReference>
<feature type="compositionally biased region" description="Low complexity" evidence="9">
    <location>
        <begin position="1638"/>
        <end position="1647"/>
    </location>
</feature>
<dbReference type="Gene3D" id="3.30.40.10">
    <property type="entry name" value="Zinc/RING finger domain, C3HC4 (zinc finger)"/>
    <property type="match status" value="1"/>
</dbReference>
<feature type="region of interest" description="Disordered" evidence="9">
    <location>
        <begin position="271"/>
        <end position="298"/>
    </location>
</feature>
<dbReference type="Pfam" id="PF08429">
    <property type="entry name" value="PLU-1"/>
    <property type="match status" value="1"/>
</dbReference>
<gene>
    <name evidence="14" type="ORF">BDW02DRAFT_350612</name>
</gene>
<dbReference type="FunFam" id="2.60.120.650:FF:000014">
    <property type="entry name" value="PHD transcription factor (Rum1)"/>
    <property type="match status" value="1"/>
</dbReference>
<dbReference type="InterPro" id="IPR004198">
    <property type="entry name" value="Znf_C5HC2"/>
</dbReference>
<keyword evidence="2" id="KW-0479">Metal-binding</keyword>
<feature type="compositionally biased region" description="Polar residues" evidence="9">
    <location>
        <begin position="286"/>
        <end position="295"/>
    </location>
</feature>
<evidence type="ECO:0000259" key="12">
    <source>
        <dbReference type="PROSITE" id="PS51183"/>
    </source>
</evidence>
<evidence type="ECO:0000256" key="9">
    <source>
        <dbReference type="SAM" id="MobiDB-lite"/>
    </source>
</evidence>
<dbReference type="GO" id="GO:0006355">
    <property type="term" value="P:regulation of DNA-templated transcription"/>
    <property type="evidence" value="ECO:0007669"/>
    <property type="project" value="TreeGrafter"/>
</dbReference>
<keyword evidence="6" id="KW-0408">Iron</keyword>
<dbReference type="CDD" id="cd15518">
    <property type="entry name" value="PHD_Ecm5p_Lid2p_like"/>
    <property type="match status" value="1"/>
</dbReference>
<proteinExistence type="predicted"/>
<reference evidence="14" key="1">
    <citation type="submission" date="2020-01" db="EMBL/GenBank/DDBJ databases">
        <authorList>
            <consortium name="DOE Joint Genome Institute"/>
            <person name="Haridas S."/>
            <person name="Albert R."/>
            <person name="Binder M."/>
            <person name="Bloem J."/>
            <person name="Labutti K."/>
            <person name="Salamov A."/>
            <person name="Andreopoulos B."/>
            <person name="Baker S.E."/>
            <person name="Barry K."/>
            <person name="Bills G."/>
            <person name="Bluhm B.H."/>
            <person name="Cannon C."/>
            <person name="Castanera R."/>
            <person name="Culley D.E."/>
            <person name="Daum C."/>
            <person name="Ezra D."/>
            <person name="Gonzalez J.B."/>
            <person name="Henrissat B."/>
            <person name="Kuo A."/>
            <person name="Liang C."/>
            <person name="Lipzen A."/>
            <person name="Lutzoni F."/>
            <person name="Magnuson J."/>
            <person name="Mondo S."/>
            <person name="Nolan M."/>
            <person name="Ohm R."/>
            <person name="Pangilinan J."/>
            <person name="Park H.-J."/>
            <person name="Ramirez L."/>
            <person name="Alfaro M."/>
            <person name="Sun H."/>
            <person name="Tritt A."/>
            <person name="Yoshinaga Y."/>
            <person name="Zwiers L.-H."/>
            <person name="Turgeon B.G."/>
            <person name="Goodwin S.B."/>
            <person name="Spatafora J.W."/>
            <person name="Crous P.W."/>
            <person name="Grigoriev I.V."/>
        </authorList>
    </citation>
    <scope>NUCLEOTIDE SEQUENCE</scope>
    <source>
        <strain evidence="14">P77</strain>
    </source>
</reference>
<dbReference type="CDD" id="cd16100">
    <property type="entry name" value="ARID"/>
    <property type="match status" value="1"/>
</dbReference>
<organism evidence="14 15">
    <name type="scientific">Decorospora gaudefroyi</name>
    <dbReference type="NCBI Taxonomy" id="184978"/>
    <lineage>
        <taxon>Eukaryota</taxon>
        <taxon>Fungi</taxon>
        <taxon>Dikarya</taxon>
        <taxon>Ascomycota</taxon>
        <taxon>Pezizomycotina</taxon>
        <taxon>Dothideomycetes</taxon>
        <taxon>Pleosporomycetidae</taxon>
        <taxon>Pleosporales</taxon>
        <taxon>Pleosporineae</taxon>
        <taxon>Pleosporaceae</taxon>
        <taxon>Decorospora</taxon>
    </lineage>
</organism>
<feature type="region of interest" description="Disordered" evidence="9">
    <location>
        <begin position="1543"/>
        <end position="1586"/>
    </location>
</feature>
<keyword evidence="4 8" id="KW-0863">Zinc-finger</keyword>
<dbReference type="InterPro" id="IPR019787">
    <property type="entry name" value="Znf_PHD-finger"/>
</dbReference>
<dbReference type="CDD" id="cd15519">
    <property type="entry name" value="PHD1_Lid2p_like"/>
    <property type="match status" value="1"/>
</dbReference>
<dbReference type="InterPro" id="IPR003347">
    <property type="entry name" value="JmjC_dom"/>
</dbReference>
<dbReference type="SUPFAM" id="SSF51197">
    <property type="entry name" value="Clavaminate synthase-like"/>
    <property type="match status" value="1"/>
</dbReference>
<feature type="region of interest" description="Disordered" evidence="9">
    <location>
        <begin position="1606"/>
        <end position="1667"/>
    </location>
</feature>
<comment type="subcellular location">
    <subcellularLocation>
        <location evidence="1">Nucleus</location>
    </subcellularLocation>
</comment>
<evidence type="ECO:0000259" key="11">
    <source>
        <dbReference type="PROSITE" id="PS51011"/>
    </source>
</evidence>
<evidence type="ECO:0000256" key="5">
    <source>
        <dbReference type="ARBA" id="ARBA00022833"/>
    </source>
</evidence>
<dbReference type="InterPro" id="IPR001606">
    <property type="entry name" value="ARID_dom"/>
</dbReference>
<dbReference type="Pfam" id="PF02375">
    <property type="entry name" value="JmjN"/>
    <property type="match status" value="1"/>
</dbReference>
<dbReference type="InterPro" id="IPR001965">
    <property type="entry name" value="Znf_PHD"/>
</dbReference>
<dbReference type="SMART" id="SM00249">
    <property type="entry name" value="PHD"/>
    <property type="match status" value="2"/>
</dbReference>
<dbReference type="EMBL" id="ML975307">
    <property type="protein sequence ID" value="KAF1834086.1"/>
    <property type="molecule type" value="Genomic_DNA"/>
</dbReference>
<dbReference type="GO" id="GO:0008270">
    <property type="term" value="F:zinc ion binding"/>
    <property type="evidence" value="ECO:0007669"/>
    <property type="project" value="UniProtKB-KW"/>
</dbReference>
<dbReference type="SUPFAM" id="SSF46774">
    <property type="entry name" value="ARID-like"/>
    <property type="match status" value="1"/>
</dbReference>
<feature type="compositionally biased region" description="Basic and acidic residues" evidence="9">
    <location>
        <begin position="473"/>
        <end position="484"/>
    </location>
</feature>
<dbReference type="InterPro" id="IPR036431">
    <property type="entry name" value="ARID_dom_sf"/>
</dbReference>
<dbReference type="SMART" id="SM00545">
    <property type="entry name" value="JmjN"/>
    <property type="match status" value="1"/>
</dbReference>
<accession>A0A6A5KEL2</accession>
<evidence type="ECO:0000256" key="4">
    <source>
        <dbReference type="ARBA" id="ARBA00022771"/>
    </source>
</evidence>
<dbReference type="InterPro" id="IPR013083">
    <property type="entry name" value="Znf_RING/FYVE/PHD"/>
</dbReference>
<dbReference type="PROSITE" id="PS50016">
    <property type="entry name" value="ZF_PHD_2"/>
    <property type="match status" value="2"/>
</dbReference>
<dbReference type="SMART" id="SM00558">
    <property type="entry name" value="JmjC"/>
    <property type="match status" value="1"/>
</dbReference>
<keyword evidence="5" id="KW-0862">Zinc</keyword>
<evidence type="ECO:0000256" key="8">
    <source>
        <dbReference type="PROSITE-ProRule" id="PRU00146"/>
    </source>
</evidence>
<feature type="region of interest" description="Disordered" evidence="9">
    <location>
        <begin position="1014"/>
        <end position="1044"/>
    </location>
</feature>
<dbReference type="PROSITE" id="PS51011">
    <property type="entry name" value="ARID"/>
    <property type="match status" value="1"/>
</dbReference>
<dbReference type="InterPro" id="IPR011011">
    <property type="entry name" value="Znf_FYVE_PHD"/>
</dbReference>
<feature type="compositionally biased region" description="Basic residues" evidence="9">
    <location>
        <begin position="1016"/>
        <end position="1030"/>
    </location>
</feature>
<dbReference type="InterPro" id="IPR019786">
    <property type="entry name" value="Zinc_finger_PHD-type_CS"/>
</dbReference>
<dbReference type="SMART" id="SM00501">
    <property type="entry name" value="BRIGHT"/>
    <property type="match status" value="1"/>
</dbReference>
<feature type="domain" description="PHD-type" evidence="10">
    <location>
        <begin position="480"/>
        <end position="530"/>
    </location>
</feature>
<feature type="domain" description="PHD-type" evidence="10">
    <location>
        <begin position="1350"/>
        <end position="1399"/>
    </location>
</feature>
<dbReference type="SMART" id="SM01014">
    <property type="entry name" value="ARID"/>
    <property type="match status" value="1"/>
</dbReference>
<dbReference type="GO" id="GO:0005634">
    <property type="term" value="C:nucleus"/>
    <property type="evidence" value="ECO:0007669"/>
    <property type="project" value="UniProtKB-SubCell"/>
</dbReference>
<dbReference type="Proteomes" id="UP000800040">
    <property type="component" value="Unassembled WGS sequence"/>
</dbReference>
<dbReference type="Gene3D" id="1.10.150.60">
    <property type="entry name" value="ARID DNA-binding domain"/>
    <property type="match status" value="1"/>
</dbReference>
<feature type="domain" description="JmjN" evidence="12">
    <location>
        <begin position="97"/>
        <end position="138"/>
    </location>
</feature>
<feature type="region of interest" description="Disordered" evidence="9">
    <location>
        <begin position="1318"/>
        <end position="1347"/>
    </location>
</feature>
<evidence type="ECO:0000256" key="2">
    <source>
        <dbReference type="ARBA" id="ARBA00022723"/>
    </source>
</evidence>
<dbReference type="PROSITE" id="PS01359">
    <property type="entry name" value="ZF_PHD_1"/>
    <property type="match status" value="2"/>
</dbReference>
<dbReference type="Pfam" id="PF02373">
    <property type="entry name" value="JmjC"/>
    <property type="match status" value="1"/>
</dbReference>
<name>A0A6A5KEL2_9PLEO</name>
<dbReference type="PROSITE" id="PS51183">
    <property type="entry name" value="JMJN"/>
    <property type="match status" value="1"/>
</dbReference>
<dbReference type="Gene3D" id="2.60.120.650">
    <property type="entry name" value="Cupin"/>
    <property type="match status" value="1"/>
</dbReference>
<dbReference type="GO" id="GO:0034647">
    <property type="term" value="F:histone H3K4me/H3K4me2/H3K4me3 demethylase activity"/>
    <property type="evidence" value="ECO:0007669"/>
    <property type="project" value="TreeGrafter"/>
</dbReference>
<feature type="compositionally biased region" description="Polar residues" evidence="9">
    <location>
        <begin position="456"/>
        <end position="466"/>
    </location>
</feature>
<protein>
    <submittedName>
        <fullName evidence="14">PLU-1-domain-containing protein</fullName>
    </submittedName>
</protein>
<dbReference type="FunFam" id="3.30.40.10:FF:000322">
    <property type="entry name" value="PHD transcription factor (Rum1)"/>
    <property type="match status" value="1"/>
</dbReference>
<keyword evidence="3" id="KW-0677">Repeat</keyword>
<dbReference type="SUPFAM" id="SSF57903">
    <property type="entry name" value="FYVE/PHD zinc finger"/>
    <property type="match status" value="2"/>
</dbReference>
<evidence type="ECO:0000259" key="10">
    <source>
        <dbReference type="PROSITE" id="PS50016"/>
    </source>
</evidence>
<dbReference type="Gene3D" id="2.30.30.1150">
    <property type="match status" value="1"/>
</dbReference>
<evidence type="ECO:0000259" key="13">
    <source>
        <dbReference type="PROSITE" id="PS51184"/>
    </source>
</evidence>
<evidence type="ECO:0000313" key="14">
    <source>
        <dbReference type="EMBL" id="KAF1834086.1"/>
    </source>
</evidence>
<feature type="compositionally biased region" description="Polar residues" evidence="9">
    <location>
        <begin position="1622"/>
        <end position="1637"/>
    </location>
</feature>
<dbReference type="InterPro" id="IPR013637">
    <property type="entry name" value="Lys_sp_deMease-like_dom"/>
</dbReference>
<dbReference type="OrthoDB" id="1678912at2759"/>
<dbReference type="PROSITE" id="PS51184">
    <property type="entry name" value="JMJC"/>
    <property type="match status" value="1"/>
</dbReference>
<feature type="region of interest" description="Disordered" evidence="9">
    <location>
        <begin position="376"/>
        <end position="486"/>
    </location>
</feature>
<keyword evidence="7" id="KW-0539">Nucleus</keyword>
<evidence type="ECO:0000256" key="3">
    <source>
        <dbReference type="ARBA" id="ARBA00022737"/>
    </source>
</evidence>
<evidence type="ECO:0000256" key="6">
    <source>
        <dbReference type="ARBA" id="ARBA00023004"/>
    </source>
</evidence>
<evidence type="ECO:0000256" key="1">
    <source>
        <dbReference type="ARBA" id="ARBA00004123"/>
    </source>
</evidence>